<dbReference type="PANTHER" id="PTHR23316">
    <property type="entry name" value="IMPORTIN ALPHA"/>
    <property type="match status" value="1"/>
</dbReference>
<dbReference type="InterPro" id="IPR000225">
    <property type="entry name" value="Armadillo"/>
</dbReference>
<evidence type="ECO:0000313" key="5">
    <source>
        <dbReference type="Proteomes" id="UP001642464"/>
    </source>
</evidence>
<dbReference type="InterPro" id="IPR011989">
    <property type="entry name" value="ARM-like"/>
</dbReference>
<dbReference type="SMART" id="SM00185">
    <property type="entry name" value="ARM"/>
    <property type="match status" value="8"/>
</dbReference>
<organism evidence="4 5">
    <name type="scientific">Durusdinium trenchii</name>
    <dbReference type="NCBI Taxonomy" id="1381693"/>
    <lineage>
        <taxon>Eukaryota</taxon>
        <taxon>Sar</taxon>
        <taxon>Alveolata</taxon>
        <taxon>Dinophyceae</taxon>
        <taxon>Suessiales</taxon>
        <taxon>Symbiodiniaceae</taxon>
        <taxon>Durusdinium</taxon>
    </lineage>
</organism>
<comment type="similarity">
    <text evidence="1">Belongs to the importin alpha family.</text>
</comment>
<dbReference type="Pfam" id="PF00514">
    <property type="entry name" value="Arm"/>
    <property type="match status" value="4"/>
</dbReference>
<comment type="caution">
    <text evidence="4">The sequence shown here is derived from an EMBL/GenBank/DDBJ whole genome shotgun (WGS) entry which is preliminary data.</text>
</comment>
<keyword evidence="2" id="KW-0813">Transport</keyword>
<dbReference type="Proteomes" id="UP001642464">
    <property type="component" value="Unassembled WGS sequence"/>
</dbReference>
<reference evidence="4 5" key="1">
    <citation type="submission" date="2024-02" db="EMBL/GenBank/DDBJ databases">
        <authorList>
            <person name="Chen Y."/>
            <person name="Shah S."/>
            <person name="Dougan E. K."/>
            <person name="Thang M."/>
            <person name="Chan C."/>
        </authorList>
    </citation>
    <scope>NUCLEOTIDE SEQUENCE [LARGE SCALE GENOMIC DNA]</scope>
</reference>
<sequence>MDPYQQIAAALKAQLKQEDDIKEELCSKVLKEHPECGDALGKLKERFFEKAEGSEAVKFNEVLQWLQTTAEAQPQLRKSISLKKQKTGELDEDPAGDQEALNVRTAAGSLILTVSRKEVDSMLVAQLRKNVADQLARCVDEVKLVADEKQLQNDEACKDILGSRDFLEVLVVTQQIPPLDPSIGPLQQMDTLKLMIMSSSREHQIDAATHYRKILSIERDPPIDTVLETGIGPRLLELCQVDESPQLQFETLWAICNIVSGSQDQTTAMVQLDAVSIITKVLTESKNFDVLEQGVWALGNIAGDSVPHRNHCFDAGALPIVLQILDSTTKISCARNAVWTVSNFCRGKPAPDLVELIPVIPVIARYLRESQDQEVICDALWCMSYISDGPNANIQAVIDSGICNRLVELLAHAATLVQTPALRTVANLVTGDDAQTDAILACNPYDAMLSLLKSQKNKIRQECCWMISNICAGTLSQIHQVHDKGLLSALNTLAKDTEFSVRKEVAFAFSNASEKEEMARTLIESGSMQAIQEMMRTQHDERIQNLCITFITNVWKALMADGWKTDKHLVVTWMEDVEELIQNCHNEGIRNNAKLVLNQMSEAIDVPEEGPVELGGSGYAAP</sequence>
<evidence type="ECO:0000256" key="3">
    <source>
        <dbReference type="ARBA" id="ARBA00022927"/>
    </source>
</evidence>
<protein>
    <submittedName>
        <fullName evidence="4">Importin subunit alpha-4 (IMPa-4)</fullName>
    </submittedName>
</protein>
<dbReference type="EMBL" id="CAXAMM010006380">
    <property type="protein sequence ID" value="CAK9010846.1"/>
    <property type="molecule type" value="Genomic_DNA"/>
</dbReference>
<name>A0ABP0J934_9DINO</name>
<proteinExistence type="inferred from homology"/>
<gene>
    <name evidence="4" type="ORF">SCF082_LOCUS10846</name>
</gene>
<dbReference type="InterPro" id="IPR016024">
    <property type="entry name" value="ARM-type_fold"/>
</dbReference>
<dbReference type="Gene3D" id="1.25.10.10">
    <property type="entry name" value="Leucine-rich Repeat Variant"/>
    <property type="match status" value="1"/>
</dbReference>
<accession>A0ABP0J934</accession>
<keyword evidence="5" id="KW-1185">Reference proteome</keyword>
<dbReference type="SUPFAM" id="SSF48371">
    <property type="entry name" value="ARM repeat"/>
    <property type="match status" value="1"/>
</dbReference>
<evidence type="ECO:0000313" key="4">
    <source>
        <dbReference type="EMBL" id="CAK9010846.1"/>
    </source>
</evidence>
<keyword evidence="3" id="KW-0653">Protein transport</keyword>
<evidence type="ECO:0000256" key="2">
    <source>
        <dbReference type="ARBA" id="ARBA00022448"/>
    </source>
</evidence>
<evidence type="ECO:0000256" key="1">
    <source>
        <dbReference type="ARBA" id="ARBA00010394"/>
    </source>
</evidence>